<keyword evidence="4 7" id="KW-0812">Transmembrane</keyword>
<evidence type="ECO:0000256" key="6">
    <source>
        <dbReference type="ARBA" id="ARBA00023136"/>
    </source>
</evidence>
<dbReference type="GO" id="GO:0015109">
    <property type="term" value="F:chromate transmembrane transporter activity"/>
    <property type="evidence" value="ECO:0007669"/>
    <property type="project" value="InterPro"/>
</dbReference>
<evidence type="ECO:0000313" key="9">
    <source>
        <dbReference type="Proteomes" id="UP000214746"/>
    </source>
</evidence>
<dbReference type="PANTHER" id="PTHR43663:SF1">
    <property type="entry name" value="CHROMATE TRANSPORTER"/>
    <property type="match status" value="1"/>
</dbReference>
<feature type="transmembrane region" description="Helical" evidence="7">
    <location>
        <begin position="45"/>
        <end position="68"/>
    </location>
</feature>
<sequence length="178" mass="18793">MLLALFWTFLKVGLISFGGGYAILGVVEHEVIAQQWMTPHEYAHAVALAGMSPGPIATNIAVLIGYYTSGIAGAAAAIAGMILPSILVTVVLAFVLYRARSQRWLEVVLHGLKPMVCALILYAAVRVAANGQPMPGLNAHTVASVAIFIFAVVASVKYRLHPMAVLAVSGLMGIAFYT</sequence>
<feature type="transmembrane region" description="Helical" evidence="7">
    <location>
        <begin position="104"/>
        <end position="125"/>
    </location>
</feature>
<feature type="transmembrane region" description="Helical" evidence="7">
    <location>
        <begin position="137"/>
        <end position="153"/>
    </location>
</feature>
<dbReference type="RefSeq" id="WP_089200415.1">
    <property type="nucleotide sequence ID" value="NZ_NHRJ02000007.1"/>
</dbReference>
<dbReference type="Pfam" id="PF02417">
    <property type="entry name" value="Chromate_transp"/>
    <property type="match status" value="1"/>
</dbReference>
<keyword evidence="6 7" id="KW-0472">Membrane</keyword>
<keyword evidence="3" id="KW-1003">Cell membrane</keyword>
<comment type="subcellular location">
    <subcellularLocation>
        <location evidence="1">Cell membrane</location>
        <topology evidence="1">Multi-pass membrane protein</topology>
    </subcellularLocation>
</comment>
<dbReference type="GO" id="GO:0005886">
    <property type="term" value="C:plasma membrane"/>
    <property type="evidence" value="ECO:0007669"/>
    <property type="project" value="UniProtKB-SubCell"/>
</dbReference>
<comment type="similarity">
    <text evidence="2">Belongs to the chromate ion transporter (CHR) (TC 2.A.51) family.</text>
</comment>
<evidence type="ECO:0000256" key="3">
    <source>
        <dbReference type="ARBA" id="ARBA00022475"/>
    </source>
</evidence>
<protein>
    <submittedName>
        <fullName evidence="8">Chromate transporter</fullName>
    </submittedName>
</protein>
<dbReference type="InterPro" id="IPR052518">
    <property type="entry name" value="CHR_Transporter"/>
</dbReference>
<evidence type="ECO:0000256" key="7">
    <source>
        <dbReference type="SAM" id="Phobius"/>
    </source>
</evidence>
<dbReference type="InterPro" id="IPR003370">
    <property type="entry name" value="Chromate_transpt"/>
</dbReference>
<evidence type="ECO:0000256" key="4">
    <source>
        <dbReference type="ARBA" id="ARBA00022692"/>
    </source>
</evidence>
<dbReference type="PANTHER" id="PTHR43663">
    <property type="entry name" value="CHROMATE TRANSPORT PROTEIN-RELATED"/>
    <property type="match status" value="1"/>
</dbReference>
<evidence type="ECO:0000256" key="2">
    <source>
        <dbReference type="ARBA" id="ARBA00005262"/>
    </source>
</evidence>
<evidence type="ECO:0000256" key="5">
    <source>
        <dbReference type="ARBA" id="ARBA00022989"/>
    </source>
</evidence>
<gene>
    <name evidence="8" type="ORF">CBW46_012880</name>
</gene>
<comment type="caution">
    <text evidence="8">The sequence shown here is derived from an EMBL/GenBank/DDBJ whole genome shotgun (WGS) entry which is preliminary data.</text>
</comment>
<keyword evidence="5 7" id="KW-1133">Transmembrane helix</keyword>
<keyword evidence="9" id="KW-1185">Reference proteome</keyword>
<organism evidence="8 9">
    <name type="scientific">Paenibacillus xerothermodurans</name>
    <dbReference type="NCBI Taxonomy" id="1977292"/>
    <lineage>
        <taxon>Bacteria</taxon>
        <taxon>Bacillati</taxon>
        <taxon>Bacillota</taxon>
        <taxon>Bacilli</taxon>
        <taxon>Bacillales</taxon>
        <taxon>Paenibacillaceae</taxon>
        <taxon>Paenibacillus</taxon>
    </lineage>
</organism>
<accession>A0A2W1N8T9</accession>
<feature type="transmembrane region" description="Helical" evidence="7">
    <location>
        <begin position="6"/>
        <end position="24"/>
    </location>
</feature>
<reference evidence="8" key="1">
    <citation type="submission" date="2018-06" db="EMBL/GenBank/DDBJ databases">
        <title>Paenibacillus xerothermodurans sp. nov. an extremely dry heat resistant spore forming bacterium isolated from the soil of Cape Canaveral, Florida.</title>
        <authorList>
            <person name="Seuylemezian A."/>
            <person name="Kaur N."/>
            <person name="Patil P."/>
            <person name="Patil P."/>
            <person name="Mayilraj S."/>
            <person name="Vaishampayan P."/>
        </authorList>
    </citation>
    <scope>NUCLEOTIDE SEQUENCE [LARGE SCALE GENOMIC DNA]</scope>
    <source>
        <strain evidence="8">ATCC 27380</strain>
    </source>
</reference>
<feature type="transmembrane region" description="Helical" evidence="7">
    <location>
        <begin position="74"/>
        <end position="97"/>
    </location>
</feature>
<evidence type="ECO:0000256" key="1">
    <source>
        <dbReference type="ARBA" id="ARBA00004651"/>
    </source>
</evidence>
<name>A0A2W1N8T9_PAEXE</name>
<dbReference type="Proteomes" id="UP000214746">
    <property type="component" value="Unassembled WGS sequence"/>
</dbReference>
<proteinExistence type="inferred from homology"/>
<dbReference type="OrthoDB" id="9027281at2"/>
<dbReference type="AlphaFoldDB" id="A0A2W1N8T9"/>
<evidence type="ECO:0000313" key="8">
    <source>
        <dbReference type="EMBL" id="PZE20334.1"/>
    </source>
</evidence>
<dbReference type="EMBL" id="NHRJ02000007">
    <property type="protein sequence ID" value="PZE20334.1"/>
    <property type="molecule type" value="Genomic_DNA"/>
</dbReference>